<evidence type="ECO:0000313" key="3">
    <source>
        <dbReference type="Proteomes" id="UP001222325"/>
    </source>
</evidence>
<sequence>MPTYESPFEPLVFPYRQNMRLFISVSKVSEAGKQVMSRNTMAPADVSSLDAALRAAQQEIVEQEIFSLLVKEAGNLPTASARVSERLIVIDAAQGVELKFELVRVLLFPRTCRLPYTAGRRLASLSVAHGLARKVRLYLLCAPGAPPPHAWLREAPAAGNRGHLPRPQRRRDFPVAAPSPAGHRPPAVRGLLRTPQGGDSRHARRVDRCRYPGDAPV</sequence>
<evidence type="ECO:0000256" key="1">
    <source>
        <dbReference type="SAM" id="MobiDB-lite"/>
    </source>
</evidence>
<organism evidence="2 3">
    <name type="scientific">Mycena belliarum</name>
    <dbReference type="NCBI Taxonomy" id="1033014"/>
    <lineage>
        <taxon>Eukaryota</taxon>
        <taxon>Fungi</taxon>
        <taxon>Dikarya</taxon>
        <taxon>Basidiomycota</taxon>
        <taxon>Agaricomycotina</taxon>
        <taxon>Agaricomycetes</taxon>
        <taxon>Agaricomycetidae</taxon>
        <taxon>Agaricales</taxon>
        <taxon>Marasmiineae</taxon>
        <taxon>Mycenaceae</taxon>
        <taxon>Mycena</taxon>
    </lineage>
</organism>
<accession>A0AAD6UG38</accession>
<proteinExistence type="predicted"/>
<feature type="region of interest" description="Disordered" evidence="1">
    <location>
        <begin position="158"/>
        <end position="217"/>
    </location>
</feature>
<gene>
    <name evidence="2" type="ORF">B0H15DRAFT_113733</name>
</gene>
<name>A0AAD6UG38_9AGAR</name>
<dbReference type="Proteomes" id="UP001222325">
    <property type="component" value="Unassembled WGS sequence"/>
</dbReference>
<dbReference type="AlphaFoldDB" id="A0AAD6UG38"/>
<comment type="caution">
    <text evidence="2">The sequence shown here is derived from an EMBL/GenBank/DDBJ whole genome shotgun (WGS) entry which is preliminary data.</text>
</comment>
<reference evidence="2" key="1">
    <citation type="submission" date="2023-03" db="EMBL/GenBank/DDBJ databases">
        <title>Massive genome expansion in bonnet fungi (Mycena s.s.) driven by repeated elements and novel gene families across ecological guilds.</title>
        <authorList>
            <consortium name="Lawrence Berkeley National Laboratory"/>
            <person name="Harder C.B."/>
            <person name="Miyauchi S."/>
            <person name="Viragh M."/>
            <person name="Kuo A."/>
            <person name="Thoen E."/>
            <person name="Andreopoulos B."/>
            <person name="Lu D."/>
            <person name="Skrede I."/>
            <person name="Drula E."/>
            <person name="Henrissat B."/>
            <person name="Morin E."/>
            <person name="Kohler A."/>
            <person name="Barry K."/>
            <person name="LaButti K."/>
            <person name="Morin E."/>
            <person name="Salamov A."/>
            <person name="Lipzen A."/>
            <person name="Mereny Z."/>
            <person name="Hegedus B."/>
            <person name="Baldrian P."/>
            <person name="Stursova M."/>
            <person name="Weitz H."/>
            <person name="Taylor A."/>
            <person name="Grigoriev I.V."/>
            <person name="Nagy L.G."/>
            <person name="Martin F."/>
            <person name="Kauserud H."/>
        </authorList>
    </citation>
    <scope>NUCLEOTIDE SEQUENCE</scope>
    <source>
        <strain evidence="2">CBHHK173m</strain>
    </source>
</reference>
<evidence type="ECO:0000313" key="2">
    <source>
        <dbReference type="EMBL" id="KAJ7095438.1"/>
    </source>
</evidence>
<keyword evidence="3" id="KW-1185">Reference proteome</keyword>
<dbReference type="EMBL" id="JARJCN010000013">
    <property type="protein sequence ID" value="KAJ7095438.1"/>
    <property type="molecule type" value="Genomic_DNA"/>
</dbReference>
<protein>
    <submittedName>
        <fullName evidence="2">Uncharacterized protein</fullName>
    </submittedName>
</protein>